<protein>
    <submittedName>
        <fullName evidence="2">Quinol monooxygenase YgiN</fullName>
    </submittedName>
</protein>
<dbReference type="SUPFAM" id="SSF54909">
    <property type="entry name" value="Dimeric alpha+beta barrel"/>
    <property type="match status" value="1"/>
</dbReference>
<keyword evidence="3" id="KW-1185">Reference proteome</keyword>
<dbReference type="AlphaFoldDB" id="A0A1G9XQL4"/>
<dbReference type="Proteomes" id="UP000199544">
    <property type="component" value="Unassembled WGS sequence"/>
</dbReference>
<dbReference type="STRING" id="459525.SAMN04488137_2951"/>
<dbReference type="Pfam" id="PF03992">
    <property type="entry name" value="ABM"/>
    <property type="match status" value="1"/>
</dbReference>
<dbReference type="PROSITE" id="PS51725">
    <property type="entry name" value="ABM"/>
    <property type="match status" value="1"/>
</dbReference>
<proteinExistence type="predicted"/>
<evidence type="ECO:0000259" key="1">
    <source>
        <dbReference type="PROSITE" id="PS51725"/>
    </source>
</evidence>
<keyword evidence="2" id="KW-0503">Monooxygenase</keyword>
<keyword evidence="2" id="KW-0560">Oxidoreductase</keyword>
<accession>A0A1G9XQL4</accession>
<sequence length="97" mass="11165">MIIIHAKMFVNPTKEEEFLEEVQQLISASQEEIGNVSYDLFKDTVEDSAYLMVEGWKDLEAVDAHNKSSHFTEFVGKAQNYLIRPLDVKVFNAQQVK</sequence>
<evidence type="ECO:0000313" key="3">
    <source>
        <dbReference type="Proteomes" id="UP000199544"/>
    </source>
</evidence>
<dbReference type="PANTHER" id="PTHR33336">
    <property type="entry name" value="QUINOL MONOOXYGENASE YGIN-RELATED"/>
    <property type="match status" value="1"/>
</dbReference>
<dbReference type="InterPro" id="IPR050744">
    <property type="entry name" value="AI-2_Isomerase_LsrG"/>
</dbReference>
<feature type="domain" description="ABM" evidence="1">
    <location>
        <begin position="2"/>
        <end position="91"/>
    </location>
</feature>
<gene>
    <name evidence="2" type="ORF">SAMN04488137_2951</name>
</gene>
<dbReference type="GO" id="GO:0004497">
    <property type="term" value="F:monooxygenase activity"/>
    <property type="evidence" value="ECO:0007669"/>
    <property type="project" value="UniProtKB-KW"/>
</dbReference>
<reference evidence="3" key="1">
    <citation type="submission" date="2016-10" db="EMBL/GenBank/DDBJ databases">
        <authorList>
            <person name="Varghese N."/>
            <person name="Submissions S."/>
        </authorList>
    </citation>
    <scope>NUCLEOTIDE SEQUENCE [LARGE SCALE GENOMIC DNA]</scope>
    <source>
        <strain evidence="3">CGMCC 1.6854</strain>
    </source>
</reference>
<dbReference type="InterPro" id="IPR011008">
    <property type="entry name" value="Dimeric_a/b-barrel"/>
</dbReference>
<organism evidence="2 3">
    <name type="scientific">Fictibacillus solisalsi</name>
    <dbReference type="NCBI Taxonomy" id="459525"/>
    <lineage>
        <taxon>Bacteria</taxon>
        <taxon>Bacillati</taxon>
        <taxon>Bacillota</taxon>
        <taxon>Bacilli</taxon>
        <taxon>Bacillales</taxon>
        <taxon>Fictibacillaceae</taxon>
        <taxon>Fictibacillus</taxon>
    </lineage>
</organism>
<evidence type="ECO:0000313" key="2">
    <source>
        <dbReference type="EMBL" id="SDM99129.1"/>
    </source>
</evidence>
<dbReference type="RefSeq" id="WP_090235581.1">
    <property type="nucleotide sequence ID" value="NZ_FNHW01000001.1"/>
</dbReference>
<dbReference type="PANTHER" id="PTHR33336:SF3">
    <property type="entry name" value="ABM DOMAIN-CONTAINING PROTEIN"/>
    <property type="match status" value="1"/>
</dbReference>
<dbReference type="EMBL" id="FNHW01000001">
    <property type="protein sequence ID" value="SDM99129.1"/>
    <property type="molecule type" value="Genomic_DNA"/>
</dbReference>
<name>A0A1G9XQL4_9BACL</name>
<dbReference type="Gene3D" id="3.30.70.100">
    <property type="match status" value="1"/>
</dbReference>
<dbReference type="OrthoDB" id="287932at2"/>
<dbReference type="InterPro" id="IPR007138">
    <property type="entry name" value="ABM_dom"/>
</dbReference>